<dbReference type="AlphaFoldDB" id="A0A2H0DZE2"/>
<accession>A0A2H0DZE2</accession>
<dbReference type="SUPFAM" id="SSF49764">
    <property type="entry name" value="HSP20-like chaperones"/>
    <property type="match status" value="1"/>
</dbReference>
<evidence type="ECO:0000256" key="2">
    <source>
        <dbReference type="RuleBase" id="RU003616"/>
    </source>
</evidence>
<dbReference type="EMBL" id="PCTT01000028">
    <property type="protein sequence ID" value="PIP87059.1"/>
    <property type="molecule type" value="Genomic_DNA"/>
</dbReference>
<protein>
    <recommendedName>
        <fullName evidence="3">SHSP domain-containing protein</fullName>
    </recommendedName>
</protein>
<evidence type="ECO:0000259" key="3">
    <source>
        <dbReference type="PROSITE" id="PS01031"/>
    </source>
</evidence>
<sequence>MGKNKPSFFERLTGSVNVEDDTLKNDLLDQQKESEQKDWLQEEPEEAQLAVDVYQTPTHIVLQTMVAGVRPEDLDISITREMVTIRGRREGPRNINQEDWFTQELYWGDFARTITLPQEVETEEAEALENHGLLIIKMPKIDREKKMKIKVQSR</sequence>
<reference evidence="4 5" key="1">
    <citation type="submission" date="2017-09" db="EMBL/GenBank/DDBJ databases">
        <title>Depth-based differentiation of microbial function through sediment-hosted aquifers and enrichment of novel symbionts in the deep terrestrial subsurface.</title>
        <authorList>
            <person name="Probst A.J."/>
            <person name="Ladd B."/>
            <person name="Jarett J.K."/>
            <person name="Geller-Mcgrath D.E."/>
            <person name="Sieber C.M."/>
            <person name="Emerson J.B."/>
            <person name="Anantharaman K."/>
            <person name="Thomas B.C."/>
            <person name="Malmstrom R."/>
            <person name="Stieglmeier M."/>
            <person name="Klingl A."/>
            <person name="Woyke T."/>
            <person name="Ryan C.M."/>
            <person name="Banfield J.F."/>
        </authorList>
    </citation>
    <scope>NUCLEOTIDE SEQUENCE [LARGE SCALE GENOMIC DNA]</scope>
    <source>
        <strain evidence="4">CG22_combo_CG10-13_8_21_14_all_36_13</strain>
    </source>
</reference>
<evidence type="ECO:0000256" key="1">
    <source>
        <dbReference type="PROSITE-ProRule" id="PRU00285"/>
    </source>
</evidence>
<dbReference type="Proteomes" id="UP000231143">
    <property type="component" value="Unassembled WGS sequence"/>
</dbReference>
<dbReference type="PANTHER" id="PTHR11527">
    <property type="entry name" value="HEAT-SHOCK PROTEIN 20 FAMILY MEMBER"/>
    <property type="match status" value="1"/>
</dbReference>
<dbReference type="InterPro" id="IPR031107">
    <property type="entry name" value="Small_HSP"/>
</dbReference>
<dbReference type="InterPro" id="IPR002068">
    <property type="entry name" value="A-crystallin/Hsp20_dom"/>
</dbReference>
<dbReference type="CDD" id="cd06464">
    <property type="entry name" value="ACD_sHsps-like"/>
    <property type="match status" value="1"/>
</dbReference>
<comment type="caution">
    <text evidence="4">The sequence shown here is derived from an EMBL/GenBank/DDBJ whole genome shotgun (WGS) entry which is preliminary data.</text>
</comment>
<proteinExistence type="inferred from homology"/>
<evidence type="ECO:0000313" key="4">
    <source>
        <dbReference type="EMBL" id="PIP87059.1"/>
    </source>
</evidence>
<organism evidence="4 5">
    <name type="scientific">Candidatus Campbellbacteria bacterium CG22_combo_CG10-13_8_21_14_all_36_13</name>
    <dbReference type="NCBI Taxonomy" id="1974529"/>
    <lineage>
        <taxon>Bacteria</taxon>
        <taxon>Candidatus Campbelliibacteriota</taxon>
    </lineage>
</organism>
<comment type="similarity">
    <text evidence="1 2">Belongs to the small heat shock protein (HSP20) family.</text>
</comment>
<feature type="domain" description="SHSP" evidence="3">
    <location>
        <begin position="42"/>
        <end position="154"/>
    </location>
</feature>
<evidence type="ECO:0000313" key="5">
    <source>
        <dbReference type="Proteomes" id="UP000231143"/>
    </source>
</evidence>
<dbReference type="InterPro" id="IPR008978">
    <property type="entry name" value="HSP20-like_chaperone"/>
</dbReference>
<dbReference type="Pfam" id="PF00011">
    <property type="entry name" value="HSP20"/>
    <property type="match status" value="1"/>
</dbReference>
<dbReference type="Gene3D" id="2.60.40.790">
    <property type="match status" value="1"/>
</dbReference>
<name>A0A2H0DZE2_9BACT</name>
<dbReference type="PROSITE" id="PS01031">
    <property type="entry name" value="SHSP"/>
    <property type="match status" value="1"/>
</dbReference>
<gene>
    <name evidence="4" type="ORF">COW81_02285</name>
</gene>